<dbReference type="InterPro" id="IPR014352">
    <property type="entry name" value="FERM/acyl-CoA-bd_prot_sf"/>
</dbReference>
<evidence type="ECO:0000313" key="3">
    <source>
        <dbReference type="EMBL" id="KAL3314797.1"/>
    </source>
</evidence>
<keyword evidence="4" id="KW-1185">Reference proteome</keyword>
<dbReference type="PRINTS" id="PR00935">
    <property type="entry name" value="BAND41"/>
</dbReference>
<feature type="compositionally biased region" description="Polar residues" evidence="1">
    <location>
        <begin position="12"/>
        <end position="21"/>
    </location>
</feature>
<dbReference type="Gene3D" id="1.20.80.10">
    <property type="match status" value="1"/>
</dbReference>
<dbReference type="EMBL" id="JBJKFK010000904">
    <property type="protein sequence ID" value="KAL3314797.1"/>
    <property type="molecule type" value="Genomic_DNA"/>
</dbReference>
<evidence type="ECO:0000313" key="4">
    <source>
        <dbReference type="Proteomes" id="UP001626550"/>
    </source>
</evidence>
<protein>
    <submittedName>
        <fullName evidence="3">Erythrocyte membrane protein band 4.1-like</fullName>
    </submittedName>
</protein>
<dbReference type="CDD" id="cd01765">
    <property type="entry name" value="FERM_F0_F1"/>
    <property type="match status" value="1"/>
</dbReference>
<gene>
    <name evidence="3" type="primary">FRM-1_3</name>
    <name evidence="3" type="ORF">Ciccas_006580</name>
</gene>
<dbReference type="Proteomes" id="UP001626550">
    <property type="component" value="Unassembled WGS sequence"/>
</dbReference>
<dbReference type="PANTHER" id="PTHR23280:SF21">
    <property type="entry name" value="PROTEIN 4.1 HOMOLOG"/>
    <property type="match status" value="1"/>
</dbReference>
<dbReference type="InterPro" id="IPR035963">
    <property type="entry name" value="FERM_2"/>
</dbReference>
<reference evidence="3 4" key="1">
    <citation type="submission" date="2024-11" db="EMBL/GenBank/DDBJ databases">
        <title>Adaptive evolution of stress response genes in parasites aligns with host niche diversity.</title>
        <authorList>
            <person name="Hahn C."/>
            <person name="Resl P."/>
        </authorList>
    </citation>
    <scope>NUCLEOTIDE SEQUENCE [LARGE SCALE GENOMIC DNA]</scope>
    <source>
        <strain evidence="3">EGGRZ-B1_66</strain>
        <tissue evidence="3">Body</tissue>
    </source>
</reference>
<organism evidence="3 4">
    <name type="scientific">Cichlidogyrus casuarinus</name>
    <dbReference type="NCBI Taxonomy" id="1844966"/>
    <lineage>
        <taxon>Eukaryota</taxon>
        <taxon>Metazoa</taxon>
        <taxon>Spiralia</taxon>
        <taxon>Lophotrochozoa</taxon>
        <taxon>Platyhelminthes</taxon>
        <taxon>Monogenea</taxon>
        <taxon>Monopisthocotylea</taxon>
        <taxon>Dactylogyridea</taxon>
        <taxon>Ancyrocephalidae</taxon>
        <taxon>Cichlidogyrus</taxon>
    </lineage>
</organism>
<dbReference type="InterPro" id="IPR018979">
    <property type="entry name" value="FERM_N"/>
</dbReference>
<dbReference type="SMART" id="SM00295">
    <property type="entry name" value="B41"/>
    <property type="match status" value="1"/>
</dbReference>
<sequence>MSLVKRPLPPNGHSSDNGTSIDSVSGAYDYTMKIRDNSADPLSRTNSNFSVRTTSTRKGLFGRIKPIDFTVVYLNGSKNLFTVDTNSRGDSLLNLVCEALAITESEYFGLTYFGNLHMNHWLKLDQSITKQVGKKGDVELEFHVRFYPPDTKVFHDAITSYYLSLQIQQDLITGKLPASFYVYAYLGAYLMQSEVGDFNETEHGNLKYLATFTFAPADVSPEPLHKAIADIHRRHTGMTREEANRKYLSNALKLAAYGMELYDCTQSLSVHFCALHGLSNHHILLSLTCCQVNLAIDSLEFIHQCEFLGEGATAIMEDSVVKSVCFDPVPGQANWPVSTKLITNP</sequence>
<accession>A0ABD2Q6D9</accession>
<dbReference type="InterPro" id="IPR029071">
    <property type="entry name" value="Ubiquitin-like_domsf"/>
</dbReference>
<dbReference type="PROSITE" id="PS00661">
    <property type="entry name" value="FERM_2"/>
    <property type="match status" value="1"/>
</dbReference>
<dbReference type="AlphaFoldDB" id="A0ABD2Q6D9"/>
<dbReference type="InterPro" id="IPR000299">
    <property type="entry name" value="FERM_domain"/>
</dbReference>
<dbReference type="CDD" id="cd14473">
    <property type="entry name" value="FERM_B-lobe"/>
    <property type="match status" value="1"/>
</dbReference>
<dbReference type="InterPro" id="IPR019749">
    <property type="entry name" value="Band_41_domain"/>
</dbReference>
<dbReference type="PROSITE" id="PS00660">
    <property type="entry name" value="FERM_1"/>
    <property type="match status" value="1"/>
</dbReference>
<comment type="caution">
    <text evidence="3">The sequence shown here is derived from an EMBL/GenBank/DDBJ whole genome shotgun (WGS) entry which is preliminary data.</text>
</comment>
<dbReference type="InterPro" id="IPR019748">
    <property type="entry name" value="FERM_central"/>
</dbReference>
<feature type="region of interest" description="Disordered" evidence="1">
    <location>
        <begin position="1"/>
        <end position="21"/>
    </location>
</feature>
<dbReference type="SUPFAM" id="SSF54236">
    <property type="entry name" value="Ubiquitin-like"/>
    <property type="match status" value="1"/>
</dbReference>
<dbReference type="Pfam" id="PF00373">
    <property type="entry name" value="FERM_M"/>
    <property type="match status" value="1"/>
</dbReference>
<proteinExistence type="predicted"/>
<name>A0ABD2Q6D9_9PLAT</name>
<dbReference type="Pfam" id="PF09379">
    <property type="entry name" value="FERM_N"/>
    <property type="match status" value="1"/>
</dbReference>
<dbReference type="PROSITE" id="PS50057">
    <property type="entry name" value="FERM_3"/>
    <property type="match status" value="1"/>
</dbReference>
<feature type="domain" description="FERM" evidence="2">
    <location>
        <begin position="67"/>
        <end position="345"/>
    </location>
</feature>
<evidence type="ECO:0000259" key="2">
    <source>
        <dbReference type="PROSITE" id="PS50057"/>
    </source>
</evidence>
<dbReference type="PANTHER" id="PTHR23280">
    <property type="entry name" value="4.1 G PROTEIN"/>
    <property type="match status" value="1"/>
</dbReference>
<dbReference type="Gene3D" id="3.10.20.90">
    <property type="entry name" value="Phosphatidylinositol 3-kinase Catalytic Subunit, Chain A, domain 1"/>
    <property type="match status" value="1"/>
</dbReference>
<evidence type="ECO:0000256" key="1">
    <source>
        <dbReference type="SAM" id="MobiDB-lite"/>
    </source>
</evidence>
<dbReference type="InterPro" id="IPR019747">
    <property type="entry name" value="FERM_CS"/>
</dbReference>
<dbReference type="SUPFAM" id="SSF47031">
    <property type="entry name" value="Second domain of FERM"/>
    <property type="match status" value="1"/>
</dbReference>